<accession>A0A9N9RTD6</accession>
<evidence type="ECO:0000313" key="4">
    <source>
        <dbReference type="Proteomes" id="UP001153620"/>
    </source>
</evidence>
<evidence type="ECO:0008006" key="5">
    <source>
        <dbReference type="Google" id="ProtNLM"/>
    </source>
</evidence>
<feature type="transmembrane region" description="Helical" evidence="1">
    <location>
        <begin position="152"/>
        <end position="169"/>
    </location>
</feature>
<keyword evidence="4" id="KW-1185">Reference proteome</keyword>
<dbReference type="Proteomes" id="UP001153620">
    <property type="component" value="Chromosome 2"/>
</dbReference>
<proteinExistence type="predicted"/>
<keyword evidence="2" id="KW-0732">Signal</keyword>
<reference evidence="3" key="1">
    <citation type="submission" date="2022-01" db="EMBL/GenBank/DDBJ databases">
        <authorList>
            <person name="King R."/>
        </authorList>
    </citation>
    <scope>NUCLEOTIDE SEQUENCE</scope>
</reference>
<keyword evidence="1" id="KW-0812">Transmembrane</keyword>
<dbReference type="AlphaFoldDB" id="A0A9N9RTD6"/>
<organism evidence="3 4">
    <name type="scientific">Chironomus riparius</name>
    <dbReference type="NCBI Taxonomy" id="315576"/>
    <lineage>
        <taxon>Eukaryota</taxon>
        <taxon>Metazoa</taxon>
        <taxon>Ecdysozoa</taxon>
        <taxon>Arthropoda</taxon>
        <taxon>Hexapoda</taxon>
        <taxon>Insecta</taxon>
        <taxon>Pterygota</taxon>
        <taxon>Neoptera</taxon>
        <taxon>Endopterygota</taxon>
        <taxon>Diptera</taxon>
        <taxon>Nematocera</taxon>
        <taxon>Chironomoidea</taxon>
        <taxon>Chironomidae</taxon>
        <taxon>Chironominae</taxon>
        <taxon>Chironomus</taxon>
    </lineage>
</organism>
<gene>
    <name evidence="3" type="ORF">CHIRRI_LOCUS6059</name>
</gene>
<feature type="signal peptide" evidence="2">
    <location>
        <begin position="1"/>
        <end position="18"/>
    </location>
</feature>
<evidence type="ECO:0000256" key="1">
    <source>
        <dbReference type="SAM" id="Phobius"/>
    </source>
</evidence>
<reference evidence="3" key="2">
    <citation type="submission" date="2022-10" db="EMBL/GenBank/DDBJ databases">
        <authorList>
            <consortium name="ENA_rothamsted_submissions"/>
            <consortium name="culmorum"/>
            <person name="King R."/>
        </authorList>
    </citation>
    <scope>NUCLEOTIDE SEQUENCE</scope>
</reference>
<keyword evidence="1" id="KW-0472">Membrane</keyword>
<sequence>MKLIQILFIFAAIGVSLQQSTRCFSCTNCGGSDFARSNCQTGEDDDENVGPPTPPTSPLGFSAKNVSLDGFFPVASMNNTNNSSTATTAIVQNTNAQFSCFTVILDVAGTLQTDRGCIARGETTCNTVNRNHRIENCFICDSDFCNSGSGQLVYSLILVAAFYLVWNILS</sequence>
<evidence type="ECO:0000313" key="3">
    <source>
        <dbReference type="EMBL" id="CAG9803158.1"/>
    </source>
</evidence>
<keyword evidence="1" id="KW-1133">Transmembrane helix</keyword>
<feature type="chain" id="PRO_5040280128" description="Protein sleepless" evidence="2">
    <location>
        <begin position="19"/>
        <end position="170"/>
    </location>
</feature>
<dbReference type="EMBL" id="OU895878">
    <property type="protein sequence ID" value="CAG9803158.1"/>
    <property type="molecule type" value="Genomic_DNA"/>
</dbReference>
<evidence type="ECO:0000256" key="2">
    <source>
        <dbReference type="SAM" id="SignalP"/>
    </source>
</evidence>
<name>A0A9N9RTD6_9DIPT</name>
<protein>
    <recommendedName>
        <fullName evidence="5">Protein sleepless</fullName>
    </recommendedName>
</protein>